<protein>
    <submittedName>
        <fullName evidence="1">Uncharacterized protein</fullName>
    </submittedName>
</protein>
<reference evidence="1" key="1">
    <citation type="journal article" date="2021" name="Proc. Natl. Acad. Sci. U.S.A.">
        <title>A Catalog of Tens of Thousands of Viruses from Human Metagenomes Reveals Hidden Associations with Chronic Diseases.</title>
        <authorList>
            <person name="Tisza M.J."/>
            <person name="Buck C.B."/>
        </authorList>
    </citation>
    <scope>NUCLEOTIDE SEQUENCE</scope>
    <source>
        <strain evidence="1">Ct5jB2</strain>
    </source>
</reference>
<organism evidence="1">
    <name type="scientific">Siphoviridae sp. ct5jB2</name>
    <dbReference type="NCBI Taxonomy" id="2825337"/>
    <lineage>
        <taxon>Viruses</taxon>
        <taxon>Duplodnaviria</taxon>
        <taxon>Heunggongvirae</taxon>
        <taxon>Uroviricota</taxon>
        <taxon>Caudoviricetes</taxon>
    </lineage>
</organism>
<name>A0A8S5TTU6_9CAUD</name>
<evidence type="ECO:0000313" key="1">
    <source>
        <dbReference type="EMBL" id="DAF85629.1"/>
    </source>
</evidence>
<accession>A0A8S5TTU6</accession>
<proteinExistence type="predicted"/>
<dbReference type="EMBL" id="BK015927">
    <property type="protein sequence ID" value="DAF85629.1"/>
    <property type="molecule type" value="Genomic_DNA"/>
</dbReference>
<sequence length="37" mass="4267">MCRIFVATGIPRITKLETKDFHLHTLKILENISNVTI</sequence>